<reference evidence="1" key="1">
    <citation type="submission" date="2023-06" db="EMBL/GenBank/DDBJ databases">
        <title>Gordonia sp. nov. and Pseudochrobactrum sp. nov., two species isolated from the burying beetle Nicrophorus vespilloides.</title>
        <authorList>
            <person name="Poehlein A."/>
            <person name="Guzman J."/>
            <person name="Daniel R."/>
            <person name="Vilcinskas A."/>
        </authorList>
    </citation>
    <scope>NUCLEOTIDE SEQUENCE</scope>
    <source>
        <strain evidence="1">MP11Mi</strain>
    </source>
</reference>
<gene>
    <name evidence="1" type="ORF">MP11Mi_14110</name>
</gene>
<sequence length="175" mass="19022">MYRIDIIDIELNSSVGALISITHSGFQHASTLDTVQRQLIDYALARRSTLARLRAGQMALSEVCDGDPYLLRAAKFHGQITQRTCPVCRKEQVTLVSWVFGGAGGAPSGTARTDSEIAALATSSSEFTVHVVEVCRTCRWNYLVQSYVAGVARPATKARSAPKPGLATKRRRVAK</sequence>
<dbReference type="Pfam" id="PF17249">
    <property type="entry name" value="DUF5318"/>
    <property type="match status" value="1"/>
</dbReference>
<dbReference type="InterPro" id="IPR035169">
    <property type="entry name" value="DUF5318"/>
</dbReference>
<evidence type="ECO:0008006" key="2">
    <source>
        <dbReference type="Google" id="ProtNLM"/>
    </source>
</evidence>
<accession>A0AA97GU38</accession>
<organism evidence="1">
    <name type="scientific">Gordonia sp. MP11Mi</name>
    <dbReference type="NCBI Taxonomy" id="3022769"/>
    <lineage>
        <taxon>Bacteria</taxon>
        <taxon>Bacillati</taxon>
        <taxon>Actinomycetota</taxon>
        <taxon>Actinomycetes</taxon>
        <taxon>Mycobacteriales</taxon>
        <taxon>Gordoniaceae</taxon>
        <taxon>Gordonia</taxon>
    </lineage>
</organism>
<dbReference type="EMBL" id="CP128986">
    <property type="protein sequence ID" value="WOC12326.1"/>
    <property type="molecule type" value="Genomic_DNA"/>
</dbReference>
<evidence type="ECO:0000313" key="1">
    <source>
        <dbReference type="EMBL" id="WOC12326.1"/>
    </source>
</evidence>
<protein>
    <recommendedName>
        <fullName evidence="2">DUF5318 domain-containing protein</fullName>
    </recommendedName>
</protein>
<proteinExistence type="predicted"/>
<name>A0AA97GU38_9ACTN</name>
<dbReference type="AlphaFoldDB" id="A0AA97GU38"/>